<dbReference type="PANTHER" id="PTHR43191">
    <property type="entry name" value="RRNA METHYLTRANSFERASE 3"/>
    <property type="match status" value="1"/>
</dbReference>
<dbReference type="PANTHER" id="PTHR43191:SF2">
    <property type="entry name" value="RRNA METHYLTRANSFERASE 3, MITOCHONDRIAL"/>
    <property type="match status" value="1"/>
</dbReference>
<dbReference type="InterPro" id="IPR001537">
    <property type="entry name" value="SpoU_MeTrfase"/>
</dbReference>
<dbReference type="GO" id="GO:0008173">
    <property type="term" value="F:RNA methyltransferase activity"/>
    <property type="evidence" value="ECO:0007669"/>
    <property type="project" value="InterPro"/>
</dbReference>
<evidence type="ECO:0000256" key="2">
    <source>
        <dbReference type="ARBA" id="ARBA00022679"/>
    </source>
</evidence>
<gene>
    <name evidence="4" type="primary">rlmB_19</name>
    <name evidence="4" type="ORF">GALL_395430</name>
</gene>
<dbReference type="EC" id="2.1.1.185" evidence="4"/>
<dbReference type="SUPFAM" id="SSF75217">
    <property type="entry name" value="alpha/beta knot"/>
    <property type="match status" value="1"/>
</dbReference>
<dbReference type="InterPro" id="IPR029064">
    <property type="entry name" value="Ribosomal_eL30-like_sf"/>
</dbReference>
<name>A0A1J5Q6C8_9ZZZZ</name>
<dbReference type="InterPro" id="IPR051259">
    <property type="entry name" value="rRNA_Methyltransferase"/>
</dbReference>
<keyword evidence="1 4" id="KW-0489">Methyltransferase</keyword>
<proteinExistence type="predicted"/>
<dbReference type="EMBL" id="MLJW01001343">
    <property type="protein sequence ID" value="OIQ78746.1"/>
    <property type="molecule type" value="Genomic_DNA"/>
</dbReference>
<keyword evidence="2 4" id="KW-0808">Transferase</keyword>
<sequence length="261" mass="27657">MKRITSAENPLIKTLRSLSTEAGAVRKLGQVWLEGIHLIDAALATGHAAEPLVTTDTGLLDPEIAALVERVGTSQTVVLHQALFNWISAVENGPPVGMLIARPKSARPKDGSALILDRVQDAGNVGTMLRTAAAAGCGAAYLLRGCAGAWSPKVLRAAMGAHFVLPVFEDPPWEQVLNIVPRPIYATHIQADTTLYELPLNQPVTWIFGNEGQGISDQLVAKCSALVRIPQAEGVESLNVAAAAAICLFEGVRQTQFAQAC</sequence>
<dbReference type="Gene3D" id="3.40.1280.10">
    <property type="match status" value="1"/>
</dbReference>
<dbReference type="InterPro" id="IPR029026">
    <property type="entry name" value="tRNA_m1G_MTases_N"/>
</dbReference>
<dbReference type="GO" id="GO:0003723">
    <property type="term" value="F:RNA binding"/>
    <property type="evidence" value="ECO:0007669"/>
    <property type="project" value="InterPro"/>
</dbReference>
<dbReference type="SUPFAM" id="SSF55315">
    <property type="entry name" value="L30e-like"/>
    <property type="match status" value="1"/>
</dbReference>
<organism evidence="4">
    <name type="scientific">mine drainage metagenome</name>
    <dbReference type="NCBI Taxonomy" id="410659"/>
    <lineage>
        <taxon>unclassified sequences</taxon>
        <taxon>metagenomes</taxon>
        <taxon>ecological metagenomes</taxon>
    </lineage>
</organism>
<evidence type="ECO:0000256" key="1">
    <source>
        <dbReference type="ARBA" id="ARBA00022603"/>
    </source>
</evidence>
<comment type="caution">
    <text evidence="4">The sequence shown here is derived from an EMBL/GenBank/DDBJ whole genome shotgun (WGS) entry which is preliminary data.</text>
</comment>
<evidence type="ECO:0000259" key="3">
    <source>
        <dbReference type="Pfam" id="PF00588"/>
    </source>
</evidence>
<evidence type="ECO:0000313" key="4">
    <source>
        <dbReference type="EMBL" id="OIQ78746.1"/>
    </source>
</evidence>
<reference evidence="4" key="1">
    <citation type="submission" date="2016-10" db="EMBL/GenBank/DDBJ databases">
        <title>Sequence of Gallionella enrichment culture.</title>
        <authorList>
            <person name="Poehlein A."/>
            <person name="Muehling M."/>
            <person name="Daniel R."/>
        </authorList>
    </citation>
    <scope>NUCLEOTIDE SEQUENCE</scope>
</reference>
<dbReference type="InterPro" id="IPR029028">
    <property type="entry name" value="Alpha/beta_knot_MTases"/>
</dbReference>
<protein>
    <submittedName>
        <fullName evidence="4">23S rRNA (Guanosine-2'-O-)-methyltransferase RlmB</fullName>
        <ecNumber evidence="4">2.1.1.185</ecNumber>
    </submittedName>
</protein>
<dbReference type="Pfam" id="PF00588">
    <property type="entry name" value="SpoU_methylase"/>
    <property type="match status" value="1"/>
</dbReference>
<feature type="domain" description="tRNA/rRNA methyltransferase SpoU type" evidence="3">
    <location>
        <begin position="113"/>
        <end position="249"/>
    </location>
</feature>
<dbReference type="CDD" id="cd18095">
    <property type="entry name" value="SpoU-like_rRNA-MTase"/>
    <property type="match status" value="1"/>
</dbReference>
<dbReference type="Gene3D" id="3.30.1330.30">
    <property type="match status" value="1"/>
</dbReference>
<accession>A0A1J5Q6C8</accession>
<dbReference type="GO" id="GO:0006396">
    <property type="term" value="P:RNA processing"/>
    <property type="evidence" value="ECO:0007669"/>
    <property type="project" value="InterPro"/>
</dbReference>
<dbReference type="GO" id="GO:0032259">
    <property type="term" value="P:methylation"/>
    <property type="evidence" value="ECO:0007669"/>
    <property type="project" value="UniProtKB-KW"/>
</dbReference>
<dbReference type="AlphaFoldDB" id="A0A1J5Q6C8"/>